<accession>A0ABM9B7Z5</accession>
<keyword evidence="3" id="KW-1185">Reference proteome</keyword>
<reference evidence="2" key="1">
    <citation type="submission" date="2021-12" db="EMBL/GenBank/DDBJ databases">
        <authorList>
            <person name="Criscuolo A."/>
        </authorList>
    </citation>
    <scope>NUCLEOTIDE SEQUENCE</scope>
    <source>
        <strain evidence="2">CIP111894</strain>
    </source>
</reference>
<feature type="region of interest" description="Disordered" evidence="1">
    <location>
        <begin position="55"/>
        <end position="95"/>
    </location>
</feature>
<sequence length="127" mass="13207">MNTSSFFCGVLMGVAASMIMSKKRNAVMSSLGQSGGSMSGAADKAKEKIIGMATTGFGNTSASSSNTSSNAQSNGSNSGTSEHKTESPVKSKESNLKLLKDFIRNNPEVKSEVEQILKETHTAIPGL</sequence>
<evidence type="ECO:0000313" key="2">
    <source>
        <dbReference type="EMBL" id="CAH1054773.1"/>
    </source>
</evidence>
<dbReference type="EMBL" id="CAKMAB010000004">
    <property type="protein sequence ID" value="CAH1054773.1"/>
    <property type="molecule type" value="Genomic_DNA"/>
</dbReference>
<dbReference type="Proteomes" id="UP000838749">
    <property type="component" value="Unassembled WGS sequence"/>
</dbReference>
<feature type="compositionally biased region" description="Low complexity" evidence="1">
    <location>
        <begin position="55"/>
        <end position="80"/>
    </location>
</feature>
<organism evidence="2 3">
    <name type="scientific">Paenibacillus pseudetheri</name>
    <dbReference type="NCBI Taxonomy" id="2897682"/>
    <lineage>
        <taxon>Bacteria</taxon>
        <taxon>Bacillati</taxon>
        <taxon>Bacillota</taxon>
        <taxon>Bacilli</taxon>
        <taxon>Bacillales</taxon>
        <taxon>Paenibacillaceae</taxon>
        <taxon>Paenibacillus</taxon>
    </lineage>
</organism>
<protein>
    <submittedName>
        <fullName evidence="2">Uncharacterized protein</fullName>
    </submittedName>
</protein>
<name>A0ABM9B7Z5_9BACL</name>
<dbReference type="RefSeq" id="WP_234531823.1">
    <property type="nucleotide sequence ID" value="NZ_CAKMAB010000004.1"/>
</dbReference>
<evidence type="ECO:0000256" key="1">
    <source>
        <dbReference type="SAM" id="MobiDB-lite"/>
    </source>
</evidence>
<comment type="caution">
    <text evidence="2">The sequence shown here is derived from an EMBL/GenBank/DDBJ whole genome shotgun (WGS) entry which is preliminary data.</text>
</comment>
<proteinExistence type="predicted"/>
<gene>
    <name evidence="2" type="ORF">PAECIP111894_00923</name>
</gene>
<evidence type="ECO:0000313" key="3">
    <source>
        <dbReference type="Proteomes" id="UP000838749"/>
    </source>
</evidence>
<feature type="compositionally biased region" description="Basic and acidic residues" evidence="1">
    <location>
        <begin position="81"/>
        <end position="95"/>
    </location>
</feature>